<evidence type="ECO:0000256" key="1">
    <source>
        <dbReference type="SAM" id="MobiDB-lite"/>
    </source>
</evidence>
<organism evidence="2 3">
    <name type="scientific">Streptomyces auratus AGR0001</name>
    <dbReference type="NCBI Taxonomy" id="1160718"/>
    <lineage>
        <taxon>Bacteria</taxon>
        <taxon>Bacillati</taxon>
        <taxon>Actinomycetota</taxon>
        <taxon>Actinomycetes</taxon>
        <taxon>Kitasatosporales</taxon>
        <taxon>Streptomycetaceae</taxon>
        <taxon>Streptomyces</taxon>
    </lineage>
</organism>
<accession>A0A8B1NIP1</accession>
<dbReference type="EMBL" id="CP072931">
    <property type="protein sequence ID" value="QTZ93895.1"/>
    <property type="molecule type" value="Genomic_DNA"/>
</dbReference>
<reference evidence="2" key="1">
    <citation type="journal article" date="2012" name="J. Bacteriol.">
        <title>Genome Sequence of Streptomyces auratus Strain AGR0001, a Phoslactomycin-Producing Actinomycete.</title>
        <authorList>
            <person name="Han X."/>
            <person name="Li M."/>
            <person name="Ding Z."/>
            <person name="Zhao J."/>
            <person name="Ji K."/>
            <person name="Wen M."/>
            <person name="Lu T."/>
        </authorList>
    </citation>
    <scope>NUCLEOTIDE SEQUENCE</scope>
    <source>
        <strain evidence="2">AGR0001</strain>
    </source>
</reference>
<proteinExistence type="predicted"/>
<dbReference type="KEGG" id="sauh:SU9_022630"/>
<evidence type="ECO:0000313" key="2">
    <source>
        <dbReference type="EMBL" id="QTZ93895.1"/>
    </source>
</evidence>
<keyword evidence="3" id="KW-1185">Reference proteome</keyword>
<sequence>MNRPISRPSTPSPPRWIGSAPSVKAIGSVTGAQTRSYGLTHTAAATATSR</sequence>
<evidence type="ECO:0000313" key="3">
    <source>
        <dbReference type="Proteomes" id="UP000009036"/>
    </source>
</evidence>
<feature type="region of interest" description="Disordered" evidence="1">
    <location>
        <begin position="1"/>
        <end position="21"/>
    </location>
</feature>
<name>A0A8B1NIP1_9ACTN</name>
<gene>
    <name evidence="2" type="ORF">SU9_022630</name>
</gene>
<dbReference type="AlphaFoldDB" id="A0A8B1NIP1"/>
<reference evidence="2" key="2">
    <citation type="submission" date="2021-04" db="EMBL/GenBank/DDBJ databases">
        <authorList>
            <person name="Wen M.-L."/>
            <person name="Han X.-L."/>
            <person name="Xiong J."/>
        </authorList>
    </citation>
    <scope>NUCLEOTIDE SEQUENCE</scope>
    <source>
        <strain evidence="2">AGR0001</strain>
    </source>
</reference>
<dbReference type="Proteomes" id="UP000009036">
    <property type="component" value="Chromosome"/>
</dbReference>
<protein>
    <submittedName>
        <fullName evidence="2">Uncharacterized protein</fullName>
    </submittedName>
</protein>